<evidence type="ECO:0000313" key="2">
    <source>
        <dbReference type="Proteomes" id="UP000317982"/>
    </source>
</evidence>
<gene>
    <name evidence="1" type="ORF">FL583_06170</name>
</gene>
<comment type="caution">
    <text evidence="1">The sequence shown here is derived from an EMBL/GenBank/DDBJ whole genome shotgun (WGS) entry which is preliminary data.</text>
</comment>
<dbReference type="Gene3D" id="3.40.50.1820">
    <property type="entry name" value="alpha/beta hydrolase"/>
    <property type="match status" value="1"/>
</dbReference>
<dbReference type="AlphaFoldDB" id="A0A545AXN9"/>
<dbReference type="InParanoid" id="A0A545AXN9"/>
<name>A0A545AXN9_9ACTN</name>
<dbReference type="InterPro" id="IPR029058">
    <property type="entry name" value="AB_hydrolase_fold"/>
</dbReference>
<sequence length="178" mass="18440">MADAVVIPGRLFGPGAPTLMYAGDVAARRGATVHRHSWAGSPPVSLGAERVEWVRGEVAGLLDSVDGTPLLIGKSLGSLAAPLAAERGLPAVWLTPLLTEPWAVSALAAATAPFLLIGGTGDRVWDGPAARRLTPHVLEIPDADHGLYVPGPLTASVEVLARIVVAVETFLDAIRWPG</sequence>
<dbReference type="GO" id="GO:0016787">
    <property type="term" value="F:hydrolase activity"/>
    <property type="evidence" value="ECO:0007669"/>
    <property type="project" value="UniProtKB-KW"/>
</dbReference>
<organism evidence="1 2">
    <name type="scientific">Cryptosporangium phraense</name>
    <dbReference type="NCBI Taxonomy" id="2593070"/>
    <lineage>
        <taxon>Bacteria</taxon>
        <taxon>Bacillati</taxon>
        <taxon>Actinomycetota</taxon>
        <taxon>Actinomycetes</taxon>
        <taxon>Cryptosporangiales</taxon>
        <taxon>Cryptosporangiaceae</taxon>
        <taxon>Cryptosporangium</taxon>
    </lineage>
</organism>
<protein>
    <submittedName>
        <fullName evidence="1">Alpha/beta hydrolase</fullName>
    </submittedName>
</protein>
<reference evidence="1 2" key="1">
    <citation type="submission" date="2019-07" db="EMBL/GenBank/DDBJ databases">
        <title>Cryptosporangium phraense sp. nov., isolated from plant litter.</title>
        <authorList>
            <person name="Suriyachadkun C."/>
        </authorList>
    </citation>
    <scope>NUCLEOTIDE SEQUENCE [LARGE SCALE GENOMIC DNA]</scope>
    <source>
        <strain evidence="1 2">A-T 5661</strain>
    </source>
</reference>
<dbReference type="EMBL" id="VIRS01000003">
    <property type="protein sequence ID" value="TQS46068.1"/>
    <property type="molecule type" value="Genomic_DNA"/>
</dbReference>
<dbReference type="Proteomes" id="UP000317982">
    <property type="component" value="Unassembled WGS sequence"/>
</dbReference>
<keyword evidence="2" id="KW-1185">Reference proteome</keyword>
<keyword evidence="1" id="KW-0378">Hydrolase</keyword>
<evidence type="ECO:0000313" key="1">
    <source>
        <dbReference type="EMBL" id="TQS46068.1"/>
    </source>
</evidence>
<accession>A0A545AXN9</accession>
<dbReference type="SUPFAM" id="SSF53474">
    <property type="entry name" value="alpha/beta-Hydrolases"/>
    <property type="match status" value="1"/>
</dbReference>
<proteinExistence type="predicted"/>
<dbReference type="OrthoDB" id="70765at2"/>
<dbReference type="RefSeq" id="WP_142703475.1">
    <property type="nucleotide sequence ID" value="NZ_VIRS01000003.1"/>
</dbReference>